<dbReference type="NCBIfam" id="TIGR02937">
    <property type="entry name" value="sigma70-ECF"/>
    <property type="match status" value="1"/>
</dbReference>
<evidence type="ECO:0000313" key="7">
    <source>
        <dbReference type="EMBL" id="SNV49716.1"/>
    </source>
</evidence>
<dbReference type="SUPFAM" id="SSF88946">
    <property type="entry name" value="Sigma2 domain of RNA polymerase sigma factors"/>
    <property type="match status" value="1"/>
</dbReference>
<dbReference type="Proteomes" id="UP000215355">
    <property type="component" value="Chromosome 1"/>
</dbReference>
<evidence type="ECO:0000259" key="6">
    <source>
        <dbReference type="Pfam" id="PF08281"/>
    </source>
</evidence>
<dbReference type="PANTHER" id="PTHR43133:SF46">
    <property type="entry name" value="RNA POLYMERASE SIGMA-70 FACTOR ECF SUBFAMILY"/>
    <property type="match status" value="1"/>
</dbReference>
<reference evidence="7 8" key="1">
    <citation type="submission" date="2017-06" db="EMBL/GenBank/DDBJ databases">
        <authorList>
            <consortium name="Pathogen Informatics"/>
        </authorList>
    </citation>
    <scope>NUCLEOTIDE SEQUENCE [LARGE SCALE GENOMIC DNA]</scope>
    <source>
        <strain evidence="7 8">NCTC12149</strain>
    </source>
</reference>
<dbReference type="Gene3D" id="1.10.1740.10">
    <property type="match status" value="1"/>
</dbReference>
<feature type="domain" description="RNA polymerase sigma-70 region 2" evidence="5">
    <location>
        <begin position="12"/>
        <end position="77"/>
    </location>
</feature>
<evidence type="ECO:0000259" key="5">
    <source>
        <dbReference type="Pfam" id="PF04542"/>
    </source>
</evidence>
<comment type="similarity">
    <text evidence="1">Belongs to the sigma-70 factor family. ECF subfamily.</text>
</comment>
<dbReference type="GO" id="GO:0006352">
    <property type="term" value="P:DNA-templated transcription initiation"/>
    <property type="evidence" value="ECO:0007669"/>
    <property type="project" value="InterPro"/>
</dbReference>
<evidence type="ECO:0000313" key="8">
    <source>
        <dbReference type="Proteomes" id="UP000215355"/>
    </source>
</evidence>
<dbReference type="Pfam" id="PF08281">
    <property type="entry name" value="Sigma70_r4_2"/>
    <property type="match status" value="1"/>
</dbReference>
<dbReference type="AlphaFoldDB" id="A0AAJ4XBL6"/>
<evidence type="ECO:0000256" key="3">
    <source>
        <dbReference type="ARBA" id="ARBA00023082"/>
    </source>
</evidence>
<sequence length="180" mass="21343">MNTPVNMSDKNLYLQYYKFINFYAYKLTGDYERAEDLTQDAFTSYLVNKSKISSNPSAIKSFLYTTVRNKLINEHKRIEISQRYWRITGFNEKDPQEIDRLVIYTELLQEIDRLVNSLPNMCQKVIKLSFFDGLTNNEIKDQLNISINTVKTHKKRGLAYLQKHLNPEYFLLFLNFLTSN</sequence>
<dbReference type="EMBL" id="LT906468">
    <property type="protein sequence ID" value="SNV49716.1"/>
    <property type="molecule type" value="Genomic_DNA"/>
</dbReference>
<dbReference type="InterPro" id="IPR007627">
    <property type="entry name" value="RNA_pol_sigma70_r2"/>
</dbReference>
<protein>
    <submittedName>
        <fullName evidence="7">Probable RNA polymerase sigma factor fecI</fullName>
    </submittedName>
</protein>
<name>A0AAJ4XBL6_9SPHI</name>
<organism evidence="7 8">
    <name type="scientific">Sphingobacterium mizutaii</name>
    <dbReference type="NCBI Taxonomy" id="1010"/>
    <lineage>
        <taxon>Bacteria</taxon>
        <taxon>Pseudomonadati</taxon>
        <taxon>Bacteroidota</taxon>
        <taxon>Sphingobacteriia</taxon>
        <taxon>Sphingobacteriales</taxon>
        <taxon>Sphingobacteriaceae</taxon>
        <taxon>Sphingobacterium</taxon>
    </lineage>
</organism>
<gene>
    <name evidence="7" type="primary">fecI_2</name>
    <name evidence="7" type="ORF">SAMEA4412673_01852</name>
</gene>
<evidence type="ECO:0000256" key="1">
    <source>
        <dbReference type="ARBA" id="ARBA00010641"/>
    </source>
</evidence>
<dbReference type="InterPro" id="IPR039425">
    <property type="entry name" value="RNA_pol_sigma-70-like"/>
</dbReference>
<dbReference type="SUPFAM" id="SSF88659">
    <property type="entry name" value="Sigma3 and sigma4 domains of RNA polymerase sigma factors"/>
    <property type="match status" value="1"/>
</dbReference>
<proteinExistence type="inferred from homology"/>
<dbReference type="Pfam" id="PF04542">
    <property type="entry name" value="Sigma70_r2"/>
    <property type="match status" value="1"/>
</dbReference>
<evidence type="ECO:0000256" key="4">
    <source>
        <dbReference type="ARBA" id="ARBA00023163"/>
    </source>
</evidence>
<dbReference type="GO" id="GO:0016987">
    <property type="term" value="F:sigma factor activity"/>
    <property type="evidence" value="ECO:0007669"/>
    <property type="project" value="UniProtKB-KW"/>
</dbReference>
<dbReference type="GO" id="GO:0003677">
    <property type="term" value="F:DNA binding"/>
    <property type="evidence" value="ECO:0007669"/>
    <property type="project" value="InterPro"/>
</dbReference>
<dbReference type="InterPro" id="IPR013249">
    <property type="entry name" value="RNA_pol_sigma70_r4_t2"/>
</dbReference>
<feature type="domain" description="RNA polymerase sigma factor 70 region 4 type 2" evidence="6">
    <location>
        <begin position="109"/>
        <end position="159"/>
    </location>
</feature>
<dbReference type="PANTHER" id="PTHR43133">
    <property type="entry name" value="RNA POLYMERASE ECF-TYPE SIGMA FACTO"/>
    <property type="match status" value="1"/>
</dbReference>
<dbReference type="InterPro" id="IPR013324">
    <property type="entry name" value="RNA_pol_sigma_r3/r4-like"/>
</dbReference>
<keyword evidence="4" id="KW-0804">Transcription</keyword>
<keyword evidence="2" id="KW-0805">Transcription regulation</keyword>
<accession>A0AAJ4XBL6</accession>
<dbReference type="InterPro" id="IPR036388">
    <property type="entry name" value="WH-like_DNA-bd_sf"/>
</dbReference>
<dbReference type="InterPro" id="IPR013325">
    <property type="entry name" value="RNA_pol_sigma_r2"/>
</dbReference>
<evidence type="ECO:0000256" key="2">
    <source>
        <dbReference type="ARBA" id="ARBA00023015"/>
    </source>
</evidence>
<dbReference type="InterPro" id="IPR014284">
    <property type="entry name" value="RNA_pol_sigma-70_dom"/>
</dbReference>
<keyword evidence="3" id="KW-0731">Sigma factor</keyword>
<dbReference type="Gene3D" id="1.10.10.10">
    <property type="entry name" value="Winged helix-like DNA-binding domain superfamily/Winged helix DNA-binding domain"/>
    <property type="match status" value="1"/>
</dbReference>
<dbReference type="KEGG" id="smiz:4412673_01852"/>
<dbReference type="CDD" id="cd06171">
    <property type="entry name" value="Sigma70_r4"/>
    <property type="match status" value="1"/>
</dbReference>